<dbReference type="Gene3D" id="1.10.357.10">
    <property type="entry name" value="Tetracycline Repressor, domain 2"/>
    <property type="match status" value="1"/>
</dbReference>
<dbReference type="InterPro" id="IPR050109">
    <property type="entry name" value="HTH-type_TetR-like_transc_reg"/>
</dbReference>
<evidence type="ECO:0000313" key="5">
    <source>
        <dbReference type="Proteomes" id="UP000617628"/>
    </source>
</evidence>
<dbReference type="RefSeq" id="WP_200356312.1">
    <property type="nucleotide sequence ID" value="NZ_JAENIL010000026.1"/>
</dbReference>
<evidence type="ECO:0000313" key="4">
    <source>
        <dbReference type="EMBL" id="MBK1878099.1"/>
    </source>
</evidence>
<dbReference type="PANTHER" id="PTHR30055">
    <property type="entry name" value="HTH-TYPE TRANSCRIPTIONAL REGULATOR RUTR"/>
    <property type="match status" value="1"/>
</dbReference>
<dbReference type="Pfam" id="PF00440">
    <property type="entry name" value="TetR_N"/>
    <property type="match status" value="1"/>
</dbReference>
<dbReference type="Proteomes" id="UP000617628">
    <property type="component" value="Unassembled WGS sequence"/>
</dbReference>
<dbReference type="InterPro" id="IPR009057">
    <property type="entry name" value="Homeodomain-like_sf"/>
</dbReference>
<dbReference type="InterPro" id="IPR001647">
    <property type="entry name" value="HTH_TetR"/>
</dbReference>
<dbReference type="SUPFAM" id="SSF48498">
    <property type="entry name" value="Tetracyclin repressor-like, C-terminal domain"/>
    <property type="match status" value="1"/>
</dbReference>
<dbReference type="GO" id="GO:0003700">
    <property type="term" value="F:DNA-binding transcription factor activity"/>
    <property type="evidence" value="ECO:0007669"/>
    <property type="project" value="TreeGrafter"/>
</dbReference>
<feature type="DNA-binding region" description="H-T-H motif" evidence="2">
    <location>
        <begin position="25"/>
        <end position="44"/>
    </location>
</feature>
<dbReference type="AlphaFoldDB" id="A0A934RZC8"/>
<keyword evidence="1 2" id="KW-0238">DNA-binding</keyword>
<feature type="domain" description="HTH tetR-type" evidence="3">
    <location>
        <begin position="2"/>
        <end position="62"/>
    </location>
</feature>
<gene>
    <name evidence="4" type="ORF">JIN87_14565</name>
</gene>
<organism evidence="4 5">
    <name type="scientific">Pelagicoccus mobilis</name>
    <dbReference type="NCBI Taxonomy" id="415221"/>
    <lineage>
        <taxon>Bacteria</taxon>
        <taxon>Pseudomonadati</taxon>
        <taxon>Verrucomicrobiota</taxon>
        <taxon>Opitutia</taxon>
        <taxon>Puniceicoccales</taxon>
        <taxon>Pelagicoccaceae</taxon>
        <taxon>Pelagicoccus</taxon>
    </lineage>
</organism>
<evidence type="ECO:0000259" key="3">
    <source>
        <dbReference type="PROSITE" id="PS50977"/>
    </source>
</evidence>
<dbReference type="PANTHER" id="PTHR30055:SF235">
    <property type="entry name" value="TRANSCRIPTIONAL REGULATORY PROTEIN"/>
    <property type="match status" value="1"/>
</dbReference>
<accession>A0A934RZC8</accession>
<reference evidence="4" key="1">
    <citation type="submission" date="2021-01" db="EMBL/GenBank/DDBJ databases">
        <title>Modified the classification status of verrucomicrobia.</title>
        <authorList>
            <person name="Feng X."/>
        </authorList>
    </citation>
    <scope>NUCLEOTIDE SEQUENCE</scope>
    <source>
        <strain evidence="4">KCTC 13126</strain>
    </source>
</reference>
<sequence>MNKTQIKLIEAAEREFADRGFHGASVRDITTRAGTNVASINYHFGSKEELFLAMIRHRIEPINQERFELLEAALQEANGTPLEVRSLVEILIRPLVNSFSRGTNRKSFMRAMGRGMSEETQFTSILYKDVLGKLIKTFRYEFGRSMSDHPEELVDHCFAFLGSSISGVMHHRQKADNGHMRINFPDADHLINFVTGGIEAVVAATRP</sequence>
<dbReference type="InterPro" id="IPR036271">
    <property type="entry name" value="Tet_transcr_reg_TetR-rel_C_sf"/>
</dbReference>
<evidence type="ECO:0000256" key="2">
    <source>
        <dbReference type="PROSITE-ProRule" id="PRU00335"/>
    </source>
</evidence>
<dbReference type="InterPro" id="IPR041586">
    <property type="entry name" value="PsrA_TetR_C"/>
</dbReference>
<dbReference type="Pfam" id="PF17939">
    <property type="entry name" value="TetR_C_30"/>
    <property type="match status" value="1"/>
</dbReference>
<dbReference type="PROSITE" id="PS50977">
    <property type="entry name" value="HTH_TETR_2"/>
    <property type="match status" value="1"/>
</dbReference>
<dbReference type="SUPFAM" id="SSF46689">
    <property type="entry name" value="Homeodomain-like"/>
    <property type="match status" value="1"/>
</dbReference>
<dbReference type="EMBL" id="JAENIL010000026">
    <property type="protein sequence ID" value="MBK1878099.1"/>
    <property type="molecule type" value="Genomic_DNA"/>
</dbReference>
<dbReference type="PRINTS" id="PR00455">
    <property type="entry name" value="HTHTETR"/>
</dbReference>
<protein>
    <submittedName>
        <fullName evidence="4">TetR family transcriptional regulator</fullName>
    </submittedName>
</protein>
<keyword evidence="5" id="KW-1185">Reference proteome</keyword>
<evidence type="ECO:0000256" key="1">
    <source>
        <dbReference type="ARBA" id="ARBA00023125"/>
    </source>
</evidence>
<proteinExistence type="predicted"/>
<name>A0A934RZC8_9BACT</name>
<comment type="caution">
    <text evidence="4">The sequence shown here is derived from an EMBL/GenBank/DDBJ whole genome shotgun (WGS) entry which is preliminary data.</text>
</comment>
<dbReference type="GO" id="GO:0000976">
    <property type="term" value="F:transcription cis-regulatory region binding"/>
    <property type="evidence" value="ECO:0007669"/>
    <property type="project" value="TreeGrafter"/>
</dbReference>